<dbReference type="OrthoDB" id="4772498at2759"/>
<dbReference type="EMBL" id="KZ613498">
    <property type="protein sequence ID" value="PMD17756.1"/>
    <property type="molecule type" value="Genomic_DNA"/>
</dbReference>
<feature type="region of interest" description="Disordered" evidence="1">
    <location>
        <begin position="177"/>
        <end position="201"/>
    </location>
</feature>
<proteinExistence type="predicted"/>
<feature type="compositionally biased region" description="Polar residues" evidence="1">
    <location>
        <begin position="189"/>
        <end position="201"/>
    </location>
</feature>
<keyword evidence="3" id="KW-1185">Reference proteome</keyword>
<feature type="region of interest" description="Disordered" evidence="1">
    <location>
        <begin position="267"/>
        <end position="298"/>
    </location>
</feature>
<feature type="compositionally biased region" description="Polar residues" evidence="1">
    <location>
        <begin position="405"/>
        <end position="425"/>
    </location>
</feature>
<protein>
    <submittedName>
        <fullName evidence="2">Uncharacterized protein</fullName>
    </submittedName>
</protein>
<name>A0A2J6PV21_9HELO</name>
<feature type="compositionally biased region" description="Low complexity" evidence="1">
    <location>
        <begin position="280"/>
        <end position="298"/>
    </location>
</feature>
<accession>A0A2J6PV21</accession>
<evidence type="ECO:0000256" key="1">
    <source>
        <dbReference type="SAM" id="MobiDB-lite"/>
    </source>
</evidence>
<feature type="region of interest" description="Disordered" evidence="1">
    <location>
        <begin position="405"/>
        <end position="430"/>
    </location>
</feature>
<evidence type="ECO:0000313" key="2">
    <source>
        <dbReference type="EMBL" id="PMD17756.1"/>
    </source>
</evidence>
<dbReference type="AlphaFoldDB" id="A0A2J6PV21"/>
<reference evidence="2 3" key="1">
    <citation type="submission" date="2016-05" db="EMBL/GenBank/DDBJ databases">
        <title>A degradative enzymes factory behind the ericoid mycorrhizal symbiosis.</title>
        <authorList>
            <consortium name="DOE Joint Genome Institute"/>
            <person name="Martino E."/>
            <person name="Morin E."/>
            <person name="Grelet G."/>
            <person name="Kuo A."/>
            <person name="Kohler A."/>
            <person name="Daghino S."/>
            <person name="Barry K."/>
            <person name="Choi C."/>
            <person name="Cichocki N."/>
            <person name="Clum A."/>
            <person name="Copeland A."/>
            <person name="Hainaut M."/>
            <person name="Haridas S."/>
            <person name="Labutti K."/>
            <person name="Lindquist E."/>
            <person name="Lipzen A."/>
            <person name="Khouja H.-R."/>
            <person name="Murat C."/>
            <person name="Ohm R."/>
            <person name="Olson A."/>
            <person name="Spatafora J."/>
            <person name="Veneault-Fourrey C."/>
            <person name="Henrissat B."/>
            <person name="Grigoriev I."/>
            <person name="Martin F."/>
            <person name="Perotto S."/>
        </authorList>
    </citation>
    <scope>NUCLEOTIDE SEQUENCE [LARGE SCALE GENOMIC DNA]</scope>
    <source>
        <strain evidence="2 3">UAMH 7357</strain>
    </source>
</reference>
<feature type="compositionally biased region" description="Polar residues" evidence="1">
    <location>
        <begin position="270"/>
        <end position="279"/>
    </location>
</feature>
<dbReference type="STRING" id="1745343.A0A2J6PV21"/>
<dbReference type="Proteomes" id="UP000235672">
    <property type="component" value="Unassembled WGS sequence"/>
</dbReference>
<evidence type="ECO:0000313" key="3">
    <source>
        <dbReference type="Proteomes" id="UP000235672"/>
    </source>
</evidence>
<sequence length="509" mass="55532">MFGTLRYNSDTKDVEHVELERADGFEARGYSRTACNECRVRKSCQRPGDQTQFTGTLDTDIVGGGPQIQTPSATPVTPLDLSWALSPLPEASDLDWEFPNGDFQHMMDVGQIPSTGDNVPRTPAFRSCAPLTHKSLPQSLGVDMEADNDTADVSYSLDSSHPRGQYLHQLDQSSASYSSMAVSRMHNASHPSLTMSKQGNKSLPREVHLHQTEGAQRGSQPWDSVINLDSIMNPSVAPGGHSWPASGLSHLHAPRMHGSSANVLVAPNMTPVSSTSGHPSFSRSTSARSSEPARSSDARSMCQCVTTMLKMLESMGVQGLSTDALHTGAGLDVILSSLASGMNMIDQVLACGQCNASAENSMLLATIAQQLGATAASVTTCLPSQEYPYESHECTHWRKNRVFSTQKPQSSSVRNRSIFDSSNNDDPARSTSDIHEGAIFFGRYKIDSPKIRLQLVYHALLLHISQLQEILVHIKDRVGSNRGAQKLLANTELEVRRLWDIFHSRVLHQ</sequence>
<gene>
    <name evidence="2" type="ORF">NA56DRAFT_691710</name>
</gene>
<organism evidence="2 3">
    <name type="scientific">Hyaloscypha hepaticicola</name>
    <dbReference type="NCBI Taxonomy" id="2082293"/>
    <lineage>
        <taxon>Eukaryota</taxon>
        <taxon>Fungi</taxon>
        <taxon>Dikarya</taxon>
        <taxon>Ascomycota</taxon>
        <taxon>Pezizomycotina</taxon>
        <taxon>Leotiomycetes</taxon>
        <taxon>Helotiales</taxon>
        <taxon>Hyaloscyphaceae</taxon>
        <taxon>Hyaloscypha</taxon>
    </lineage>
</organism>